<dbReference type="RefSeq" id="WP_067668102.1">
    <property type="nucleotide sequence ID" value="NZ_CBCSIK010000009.1"/>
</dbReference>
<evidence type="ECO:0000313" key="1">
    <source>
        <dbReference type="EMBL" id="KYQ72548.1"/>
    </source>
</evidence>
<dbReference type="EMBL" id="LUAW01000015">
    <property type="protein sequence ID" value="KYQ72548.1"/>
    <property type="molecule type" value="Genomic_DNA"/>
</dbReference>
<evidence type="ECO:0000313" key="2">
    <source>
        <dbReference type="Proteomes" id="UP000076276"/>
    </source>
</evidence>
<dbReference type="InterPro" id="IPR036188">
    <property type="entry name" value="FAD/NAD-bd_sf"/>
</dbReference>
<dbReference type="AlphaFoldDB" id="A0A151Y3F5"/>
<accession>A0A151Y3F5</accession>
<dbReference type="SUPFAM" id="SSF51905">
    <property type="entry name" value="FAD/NAD(P)-binding domain"/>
    <property type="match status" value="1"/>
</dbReference>
<name>A0A151Y3F5_9GAMM</name>
<dbReference type="OrthoDB" id="6716560at2"/>
<sequence length="188" mass="21630">MDTFKMDAPCPVFKNAAEDYAEFLGDLIPSAEIKQIDFSAKNVAIINIDQHSANLLSEICDQAKQVAVFQIHPHFVLPKTERFTQKLIQHPLFAKNRRLFNNRIKSLLALRFLEDQVKDTWLKHLLMPNTALQNKVFLKADHYYASLQRANCTLVTWPIVKIHSQGIQAVNGHIYACDCIIYNHDEKL</sequence>
<protein>
    <submittedName>
        <fullName evidence="1">Flavoprotein</fullName>
    </submittedName>
</protein>
<dbReference type="STRING" id="1806892.AZH43_10275"/>
<dbReference type="Proteomes" id="UP000076276">
    <property type="component" value="Unassembled WGS sequence"/>
</dbReference>
<gene>
    <name evidence="1" type="ORF">AZH43_10275</name>
</gene>
<comment type="caution">
    <text evidence="1">The sequence shown here is derived from an EMBL/GenBank/DDBJ whole genome shotgun (WGS) entry which is preliminary data.</text>
</comment>
<reference evidence="1 2" key="1">
    <citation type="submission" date="2016-03" db="EMBL/GenBank/DDBJ databases">
        <title>Acinetobacter genomospecies 28 strain ANC 4149.</title>
        <authorList>
            <person name="Radolfova-Krizova L."/>
            <person name="Nemec A."/>
        </authorList>
    </citation>
    <scope>NUCLEOTIDE SEQUENCE [LARGE SCALE GENOMIC DNA]</scope>
    <source>
        <strain evidence="1 2">ANC 4149</strain>
    </source>
</reference>
<keyword evidence="2" id="KW-1185">Reference proteome</keyword>
<proteinExistence type="predicted"/>
<organism evidence="1 2">
    <name type="scientific">Acinetobacter pragensis</name>
    <dbReference type="NCBI Taxonomy" id="1806892"/>
    <lineage>
        <taxon>Bacteria</taxon>
        <taxon>Pseudomonadati</taxon>
        <taxon>Pseudomonadota</taxon>
        <taxon>Gammaproteobacteria</taxon>
        <taxon>Moraxellales</taxon>
        <taxon>Moraxellaceae</taxon>
        <taxon>Acinetobacter</taxon>
    </lineage>
</organism>